<feature type="domain" description="F-box" evidence="1">
    <location>
        <begin position="44"/>
        <end position="90"/>
    </location>
</feature>
<accession>A0AAQ4DKC3</accession>
<evidence type="ECO:0000313" key="2">
    <source>
        <dbReference type="EMBL" id="KAK8762913.1"/>
    </source>
</evidence>
<dbReference type="PROSITE" id="PS50181">
    <property type="entry name" value="FBOX"/>
    <property type="match status" value="1"/>
</dbReference>
<evidence type="ECO:0000313" key="3">
    <source>
        <dbReference type="Proteomes" id="UP001321473"/>
    </source>
</evidence>
<dbReference type="AlphaFoldDB" id="A0AAQ4DKC3"/>
<organism evidence="2 3">
    <name type="scientific">Amblyomma americanum</name>
    <name type="common">Lone star tick</name>
    <dbReference type="NCBI Taxonomy" id="6943"/>
    <lineage>
        <taxon>Eukaryota</taxon>
        <taxon>Metazoa</taxon>
        <taxon>Ecdysozoa</taxon>
        <taxon>Arthropoda</taxon>
        <taxon>Chelicerata</taxon>
        <taxon>Arachnida</taxon>
        <taxon>Acari</taxon>
        <taxon>Parasitiformes</taxon>
        <taxon>Ixodida</taxon>
        <taxon>Ixodoidea</taxon>
        <taxon>Ixodidae</taxon>
        <taxon>Amblyomminae</taxon>
        <taxon>Amblyomma</taxon>
    </lineage>
</organism>
<sequence length="663" mass="75223">MSACEGSDASLGMPVHRDVSLMGSEVLAAALFEALRPPRKQKRRRALMSLPDDVLTIILSLLDWNCRVGMAFLCRRLKQLVDDGPWLKKARFTLNDPPNVFTTVMLLLRAEAITELDVSYYVLVGPSRLEEGIKLCRNLTVLRCVQTRLHAASLLVLLRDHLCRLEYLYWSALHINLGGFLPPALDQSHLRICKCSAFPATLRHMYVEIVPTPDCIAFVEIVVKHSHHLRCLHLHGHETHEKNSELACRILSCLRAATRDDFDEFTYTCSCPPNEEMLPPYPAEPAEDISADLSRSVQIYKQATLRWRSPRGLNCATLAELESMQHMKYHKQLTLLIAENGEGTISSLKKASKNWTCRHLEALTLMSLPQCEGMFTYKQNIRNQAALCNFIRSCIALTELNLSVFHFGEDFDCCSVIATGGIHNLRSLALASCALCGPRRLELLSRASFPLRELDVRGPEVPGDRSSQCYVCRLQTTCDDVSLTALRRLKHLNCLTLSGLCNARTLRFLVGCISLRDLRLKNMGVWHRARHQDMSPITDIWPQLRSLKLDCTWHAIDFSFMNELPRAPKLRRLCLTTVIRGETATSPLPKVLKHICPAVDIAHFHQWHAERKCYQDVFIPSSRLEGADRMNDKPGISCAKFVDYIWLCFCRNYIGATKPYGMR</sequence>
<name>A0AAQ4DKC3_AMBAM</name>
<dbReference type="SMART" id="SM00256">
    <property type="entry name" value="FBOX"/>
    <property type="match status" value="1"/>
</dbReference>
<dbReference type="SUPFAM" id="SSF52047">
    <property type="entry name" value="RNI-like"/>
    <property type="match status" value="1"/>
</dbReference>
<dbReference type="Gene3D" id="3.80.10.10">
    <property type="entry name" value="Ribonuclease Inhibitor"/>
    <property type="match status" value="1"/>
</dbReference>
<dbReference type="SUPFAM" id="SSF81383">
    <property type="entry name" value="F-box domain"/>
    <property type="match status" value="1"/>
</dbReference>
<proteinExistence type="predicted"/>
<protein>
    <recommendedName>
        <fullName evidence="1">F-box domain-containing protein</fullName>
    </recommendedName>
</protein>
<evidence type="ECO:0000259" key="1">
    <source>
        <dbReference type="PROSITE" id="PS50181"/>
    </source>
</evidence>
<reference evidence="2 3" key="1">
    <citation type="journal article" date="2023" name="Arcadia Sci">
        <title>De novo assembly of a long-read Amblyomma americanum tick genome.</title>
        <authorList>
            <person name="Chou S."/>
            <person name="Poskanzer K.E."/>
            <person name="Rollins M."/>
            <person name="Thuy-Boun P.S."/>
        </authorList>
    </citation>
    <scope>NUCLEOTIDE SEQUENCE [LARGE SCALE GENOMIC DNA]</scope>
    <source>
        <strain evidence="2">F_SG_1</strain>
        <tissue evidence="2">Salivary glands</tissue>
    </source>
</reference>
<dbReference type="InterPro" id="IPR032675">
    <property type="entry name" value="LRR_dom_sf"/>
</dbReference>
<dbReference type="EMBL" id="JARKHS020029698">
    <property type="protein sequence ID" value="KAK8762913.1"/>
    <property type="molecule type" value="Genomic_DNA"/>
</dbReference>
<keyword evidence="3" id="KW-1185">Reference proteome</keyword>
<dbReference type="Proteomes" id="UP001321473">
    <property type="component" value="Unassembled WGS sequence"/>
</dbReference>
<comment type="caution">
    <text evidence="2">The sequence shown here is derived from an EMBL/GenBank/DDBJ whole genome shotgun (WGS) entry which is preliminary data.</text>
</comment>
<gene>
    <name evidence="2" type="ORF">V5799_034478</name>
</gene>
<dbReference type="InterPro" id="IPR036047">
    <property type="entry name" value="F-box-like_dom_sf"/>
</dbReference>
<dbReference type="InterPro" id="IPR001810">
    <property type="entry name" value="F-box_dom"/>
</dbReference>